<protein>
    <submittedName>
        <fullName evidence="5">Zinc-finger family protein</fullName>
    </submittedName>
</protein>
<dbReference type="AlphaFoldDB" id="U5VRG2"/>
<feature type="transmembrane region" description="Helical" evidence="3">
    <location>
        <begin position="158"/>
        <end position="179"/>
    </location>
</feature>
<dbReference type="eggNOG" id="COG3806">
    <property type="taxonomic scope" value="Bacteria"/>
</dbReference>
<reference evidence="5 6" key="1">
    <citation type="journal article" date="2014" name="J. Biotechnol.">
        <title>Complete genome sequence of the actinobacterium Actinoplanes friuliensis HAG 010964, producer of the lipopeptide antibiotic friulimycin.</title>
        <authorList>
            <person name="Ruckert C."/>
            <person name="Szczepanowski R."/>
            <person name="Albersmeier A."/>
            <person name="Goesmann A."/>
            <person name="Fischer N."/>
            <person name="Steinkamper A."/>
            <person name="Puhler A."/>
            <person name="Biener R."/>
            <person name="Schwartz D."/>
            <person name="Kalinowski J."/>
        </authorList>
    </citation>
    <scope>NUCLEOTIDE SEQUENCE [LARGE SCALE GENOMIC DNA]</scope>
    <source>
        <strain evidence="5 6">DSM 7358</strain>
    </source>
</reference>
<keyword evidence="5" id="KW-0479">Metal-binding</keyword>
<evidence type="ECO:0000256" key="1">
    <source>
        <dbReference type="ARBA" id="ARBA00023015"/>
    </source>
</evidence>
<gene>
    <name evidence="5" type="ORF">AFR_00130</name>
</gene>
<dbReference type="KEGG" id="afs:AFR_00130"/>
<keyword evidence="5" id="KW-0862">Zinc</keyword>
<feature type="transmembrane region" description="Helical" evidence="3">
    <location>
        <begin position="239"/>
        <end position="260"/>
    </location>
</feature>
<dbReference type="Proteomes" id="UP000017746">
    <property type="component" value="Chromosome"/>
</dbReference>
<dbReference type="EMBL" id="CP006272">
    <property type="protein sequence ID" value="AGZ38315.1"/>
    <property type="molecule type" value="Genomic_DNA"/>
</dbReference>
<accession>U5VRG2</accession>
<dbReference type="PATRIC" id="fig|1246995.3.peg.27"/>
<keyword evidence="5" id="KW-0863">Zinc-finger</keyword>
<evidence type="ECO:0000259" key="4">
    <source>
        <dbReference type="Pfam" id="PF13490"/>
    </source>
</evidence>
<organism evidence="5 6">
    <name type="scientific">Actinoplanes friuliensis DSM 7358</name>
    <dbReference type="NCBI Taxonomy" id="1246995"/>
    <lineage>
        <taxon>Bacteria</taxon>
        <taxon>Bacillati</taxon>
        <taxon>Actinomycetota</taxon>
        <taxon>Actinomycetes</taxon>
        <taxon>Micromonosporales</taxon>
        <taxon>Micromonosporaceae</taxon>
        <taxon>Actinoplanes</taxon>
    </lineage>
</organism>
<feature type="transmembrane region" description="Helical" evidence="3">
    <location>
        <begin position="88"/>
        <end position="110"/>
    </location>
</feature>
<dbReference type="Pfam" id="PF13490">
    <property type="entry name" value="zf-HC2"/>
    <property type="match status" value="1"/>
</dbReference>
<evidence type="ECO:0000313" key="6">
    <source>
        <dbReference type="Proteomes" id="UP000017746"/>
    </source>
</evidence>
<keyword evidence="6" id="KW-1185">Reference proteome</keyword>
<dbReference type="STRING" id="1246995.AFR_00130"/>
<evidence type="ECO:0000313" key="5">
    <source>
        <dbReference type="EMBL" id="AGZ38315.1"/>
    </source>
</evidence>
<dbReference type="HOGENOM" id="CLU_061391_0_0_11"/>
<feature type="domain" description="Putative zinc-finger" evidence="4">
    <location>
        <begin position="8"/>
        <end position="37"/>
    </location>
</feature>
<dbReference type="Gene3D" id="1.10.10.1320">
    <property type="entry name" value="Anti-sigma factor, zinc-finger domain"/>
    <property type="match status" value="1"/>
</dbReference>
<feature type="transmembrane region" description="Helical" evidence="3">
    <location>
        <begin position="212"/>
        <end position="233"/>
    </location>
</feature>
<keyword evidence="2" id="KW-0804">Transcription</keyword>
<dbReference type="InterPro" id="IPR027383">
    <property type="entry name" value="Znf_put"/>
</dbReference>
<dbReference type="InterPro" id="IPR041916">
    <property type="entry name" value="Anti_sigma_zinc_sf"/>
</dbReference>
<sequence>MAWHVDAELLEAYDSGGLDPSRVMAVDAHLQACARCRGVVPLDMVWLDRSWTVIYESIHTPQPSRIERTAERLGLPGHRLRLLTATPALRWSWLVATAAVLAFAVIAAYADEGGTTQLLFLTFAPILPVLAVATAYGPPVDPMHEVTATTPAAGPTLVLWRATAVVGVSMAMGVVAALLLPGPGWLAAAWLLPAFLLCVSSLALATVLALPLAAGVLGVIWLTAIGAVAGTGGAVQSAVFGPVTQTGYLLAATAAVAVLIRRRRRLDPGETR</sequence>
<keyword evidence="3" id="KW-0812">Transmembrane</keyword>
<evidence type="ECO:0000256" key="3">
    <source>
        <dbReference type="SAM" id="Phobius"/>
    </source>
</evidence>
<name>U5VRG2_9ACTN</name>
<feature type="transmembrane region" description="Helical" evidence="3">
    <location>
        <begin position="116"/>
        <end position="137"/>
    </location>
</feature>
<keyword evidence="3" id="KW-0472">Membrane</keyword>
<keyword evidence="3" id="KW-1133">Transmembrane helix</keyword>
<dbReference type="GO" id="GO:0008270">
    <property type="term" value="F:zinc ion binding"/>
    <property type="evidence" value="ECO:0007669"/>
    <property type="project" value="UniProtKB-KW"/>
</dbReference>
<evidence type="ECO:0000256" key="2">
    <source>
        <dbReference type="ARBA" id="ARBA00023163"/>
    </source>
</evidence>
<feature type="transmembrane region" description="Helical" evidence="3">
    <location>
        <begin position="185"/>
        <end position="205"/>
    </location>
</feature>
<keyword evidence="1" id="KW-0805">Transcription regulation</keyword>
<proteinExistence type="predicted"/>